<dbReference type="Proteomes" id="UP000663935">
    <property type="component" value="Chromosome"/>
</dbReference>
<evidence type="ECO:0000313" key="1">
    <source>
        <dbReference type="EMBL" id="QTD39019.1"/>
    </source>
</evidence>
<dbReference type="EMBL" id="CP071795">
    <property type="protein sequence ID" value="QTD39019.1"/>
    <property type="molecule type" value="Genomic_DNA"/>
</dbReference>
<evidence type="ECO:0000313" key="2">
    <source>
        <dbReference type="Proteomes" id="UP000663935"/>
    </source>
</evidence>
<keyword evidence="2" id="KW-1185">Reference proteome</keyword>
<accession>A0ABX7SZ88</accession>
<evidence type="ECO:0008006" key="3">
    <source>
        <dbReference type="Google" id="ProtNLM"/>
    </source>
</evidence>
<gene>
    <name evidence="1" type="ORF">JL193_07155</name>
</gene>
<organism evidence="1 2">
    <name type="scientific">Polaribacter batillariae</name>
    <dbReference type="NCBI Taxonomy" id="2808900"/>
    <lineage>
        <taxon>Bacteria</taxon>
        <taxon>Pseudomonadati</taxon>
        <taxon>Bacteroidota</taxon>
        <taxon>Flavobacteriia</taxon>
        <taxon>Flavobacteriales</taxon>
        <taxon>Flavobacteriaceae</taxon>
    </lineage>
</organism>
<dbReference type="RefSeq" id="WP_207973130.1">
    <property type="nucleotide sequence ID" value="NZ_CP071795.1"/>
</dbReference>
<proteinExistence type="predicted"/>
<sequence length="208" mass="25063">MYKERIEYRNYTGIITEQQALISSSSYRKIYYIDDIRVKKEIIKSDGTLSHISHYLKDGDDEAALVKEYTKQNNSVSMVVSNTTGPYFVERERTYYDEELYYESDRVFIEDVFYNLYKHHIYDKDGFEPDTILKYKQFEYNDLEYYFRYNDDGSFYDCGVVDDSPWGREEEGYYTVFEDIEFPEESEMPIKIEYFRTVDLDPTGFEIT</sequence>
<reference evidence="1 2" key="1">
    <citation type="submission" date="2021-03" db="EMBL/GenBank/DDBJ databases">
        <title>Complete genome of Polaribacter_sp.G4M1.</title>
        <authorList>
            <person name="Jeong S.W."/>
            <person name="Bae J.W."/>
        </authorList>
    </citation>
    <scope>NUCLEOTIDE SEQUENCE [LARGE SCALE GENOMIC DNA]</scope>
    <source>
        <strain evidence="1 2">G4M1</strain>
    </source>
</reference>
<name>A0ABX7SZ88_9FLAO</name>
<protein>
    <recommendedName>
        <fullName evidence="3">DUF4178 domain-containing protein</fullName>
    </recommendedName>
</protein>